<dbReference type="Proteomes" id="UP000617402">
    <property type="component" value="Unassembled WGS sequence"/>
</dbReference>
<dbReference type="PANTHER" id="PTHR12993:SF30">
    <property type="entry name" value="N-ACETYL-ALPHA-D-GLUCOSAMINYL L-MALATE DEACETYLASE 1"/>
    <property type="match status" value="1"/>
</dbReference>
<organism evidence="1 2">
    <name type="scientific">Heliobacterium chlorum</name>
    <dbReference type="NCBI Taxonomy" id="2698"/>
    <lineage>
        <taxon>Bacteria</taxon>
        <taxon>Bacillati</taxon>
        <taxon>Bacillota</taxon>
        <taxon>Clostridia</taxon>
        <taxon>Eubacteriales</taxon>
        <taxon>Heliobacteriaceae</taxon>
        <taxon>Heliobacterium</taxon>
    </lineage>
</organism>
<evidence type="ECO:0000313" key="1">
    <source>
        <dbReference type="EMBL" id="MBC9783234.1"/>
    </source>
</evidence>
<dbReference type="SUPFAM" id="SSF102588">
    <property type="entry name" value="LmbE-like"/>
    <property type="match status" value="1"/>
</dbReference>
<dbReference type="NCBIfam" id="TIGR04001">
    <property type="entry name" value="thiol_BshB1"/>
    <property type="match status" value="1"/>
</dbReference>
<protein>
    <submittedName>
        <fullName evidence="1">Bacillithiol biosynthesis deacetylase BshB1</fullName>
    </submittedName>
</protein>
<dbReference type="RefSeq" id="WP_188038395.1">
    <property type="nucleotide sequence ID" value="NZ_JACVHF010000001.1"/>
</dbReference>
<dbReference type="Pfam" id="PF02585">
    <property type="entry name" value="PIG-L"/>
    <property type="match status" value="1"/>
</dbReference>
<dbReference type="InterPro" id="IPR024078">
    <property type="entry name" value="LmbE-like_dom_sf"/>
</dbReference>
<evidence type="ECO:0000313" key="2">
    <source>
        <dbReference type="Proteomes" id="UP000617402"/>
    </source>
</evidence>
<name>A0ABR7T044_HELCL</name>
<dbReference type="PANTHER" id="PTHR12993">
    <property type="entry name" value="N-ACETYLGLUCOSAMINYL-PHOSPHATIDYLINOSITOL DE-N-ACETYLASE-RELATED"/>
    <property type="match status" value="1"/>
</dbReference>
<dbReference type="EMBL" id="JACVHF010000001">
    <property type="protein sequence ID" value="MBC9783234.1"/>
    <property type="molecule type" value="Genomic_DNA"/>
</dbReference>
<comment type="caution">
    <text evidence="1">The sequence shown here is derived from an EMBL/GenBank/DDBJ whole genome shotgun (WGS) entry which is preliminary data.</text>
</comment>
<dbReference type="Gene3D" id="3.40.50.10320">
    <property type="entry name" value="LmbE-like"/>
    <property type="match status" value="1"/>
</dbReference>
<dbReference type="InterPro" id="IPR003737">
    <property type="entry name" value="GlcNAc_PI_deacetylase-related"/>
</dbReference>
<gene>
    <name evidence="1" type="primary">bshB1</name>
    <name evidence="1" type="ORF">H1S01_01765</name>
</gene>
<dbReference type="InterPro" id="IPR023842">
    <property type="entry name" value="Bacillithiol_biosynth_BshB1"/>
</dbReference>
<reference evidence="1 2" key="1">
    <citation type="submission" date="2020-07" db="EMBL/GenBank/DDBJ databases">
        <title>Draft whole-genome sequence of Heliobacterium chlorum DSM 3682, type strain.</title>
        <authorList>
            <person name="Kyndt J.A."/>
            <person name="Meyer T.E."/>
            <person name="Imhoff J.F."/>
        </authorList>
    </citation>
    <scope>NUCLEOTIDE SEQUENCE [LARGE SCALE GENOMIC DNA]</scope>
    <source>
        <strain evidence="1 2">DSM 3682</strain>
    </source>
</reference>
<keyword evidence="2" id="KW-1185">Reference proteome</keyword>
<proteinExistence type="predicted"/>
<sequence>MKNLIHEGWRDDSQRQKELIFRNEAVFADLKPMNEETEQPPADILAFGAHPDDVELGVGGTLALAAAQGRSVVIIDLTRGEMASKGTVEERWKEACDAARILRVRERINGQWPDGHLSDLSRWQPWMEQFVHWLRRYRPKLVLAPGGSDRHPDHGAAGQLVRQALFYGGLRKFGDSSREPWRPARFLTYRINGNLLQENREPLYVDVGSVYEQKRAALCVYQSQFFRGLDGRRLELRIPDLPQLLEDRDRYLGGLIGTTFAEPLYPEAPLGVKEIGALWE</sequence>
<accession>A0ABR7T044</accession>